<evidence type="ECO:0000313" key="4">
    <source>
        <dbReference type="Proteomes" id="UP000554286"/>
    </source>
</evidence>
<evidence type="ECO:0000313" key="3">
    <source>
        <dbReference type="EMBL" id="MBB4268161.1"/>
    </source>
</evidence>
<feature type="domain" description="Phage head morphogenesis" evidence="1">
    <location>
        <begin position="58"/>
        <end position="179"/>
    </location>
</feature>
<organism evidence="3 4">
    <name type="scientific">Roseospira visakhapatnamensis</name>
    <dbReference type="NCBI Taxonomy" id="390880"/>
    <lineage>
        <taxon>Bacteria</taxon>
        <taxon>Pseudomonadati</taxon>
        <taxon>Pseudomonadota</taxon>
        <taxon>Alphaproteobacteria</taxon>
        <taxon>Rhodospirillales</taxon>
        <taxon>Rhodospirillaceae</taxon>
        <taxon>Roseospira</taxon>
    </lineage>
</organism>
<feature type="domain" description="Phage-Barnase-EndoU-ColicinE5/D-RelE like nuclease 2" evidence="2">
    <location>
        <begin position="303"/>
        <end position="418"/>
    </location>
</feature>
<proteinExistence type="predicted"/>
<accession>A0A7W6WC30</accession>
<name>A0A7W6WC30_9PROT</name>
<comment type="caution">
    <text evidence="3">The sequence shown here is derived from an EMBL/GenBank/DDBJ whole genome shotgun (WGS) entry which is preliminary data.</text>
</comment>
<evidence type="ECO:0000259" key="2">
    <source>
        <dbReference type="Pfam" id="PF18810"/>
    </source>
</evidence>
<dbReference type="AlphaFoldDB" id="A0A7W6WC30"/>
<dbReference type="NCBIfam" id="TIGR01641">
    <property type="entry name" value="phageSPP1_gp7"/>
    <property type="match status" value="1"/>
</dbReference>
<sequence>MSDDAAAVGDPLPFREAIDYFRQKINLPTDAWTDLREGQHTRAFVIAGATKAEFLTDMRAALQEALDNGTTLETFRQDFDQIVARHGWTYKGSRGWRSRVIYDTNLRMARAAGRWQQIERAREREARRGRTLYLRYVAVRDSRTRPEHLAWHGIVLPADHPWWHAHYPPNGWRCRCTIMVLTERDMARYGYTVTPDDQIPPVDMEDRTVRLADGSTETWPTPKGIDTGFGYHVGRAAHGQSVDRRVMAAAPTERTKRDWIPIGRRDTWRSLSLPETLPVDAWDAPRGAAAADSAEMLERVRDVLGGAGRTVLTPDGEAVQLTAEVLADHLAPERAPFLPLLIPTLERPAEIWLAWERHVTTGQVALRKRFLRVVHLDRGRGVLVVAQAVLGRFEGWTFMPVRRTSYLNDQRQGQLLYRREE</sequence>
<dbReference type="Pfam" id="PF18810">
    <property type="entry name" value="PBECR2"/>
    <property type="match status" value="1"/>
</dbReference>
<gene>
    <name evidence="3" type="ORF">GGD89_003817</name>
</gene>
<keyword evidence="4" id="KW-1185">Reference proteome</keyword>
<dbReference type="EMBL" id="JACIGK010000056">
    <property type="protein sequence ID" value="MBB4268161.1"/>
    <property type="molecule type" value="Genomic_DNA"/>
</dbReference>
<dbReference type="Pfam" id="PF04233">
    <property type="entry name" value="Phage_Mu_F"/>
    <property type="match status" value="1"/>
</dbReference>
<reference evidence="3 4" key="1">
    <citation type="submission" date="2020-08" db="EMBL/GenBank/DDBJ databases">
        <title>Genome sequencing of Purple Non-Sulfur Bacteria from various extreme environments.</title>
        <authorList>
            <person name="Mayer M."/>
        </authorList>
    </citation>
    <scope>NUCLEOTIDE SEQUENCE [LARGE SCALE GENOMIC DNA]</scope>
    <source>
        <strain evidence="3 4">JA131</strain>
    </source>
</reference>
<dbReference type="RefSeq" id="WP_184048853.1">
    <property type="nucleotide sequence ID" value="NZ_JACIGK010000056.1"/>
</dbReference>
<dbReference type="InterPro" id="IPR006528">
    <property type="entry name" value="Phage_head_morphogenesis_dom"/>
</dbReference>
<dbReference type="InterPro" id="IPR041110">
    <property type="entry name" value="PBECR2"/>
</dbReference>
<protein>
    <submittedName>
        <fullName evidence="3">SPP1 gp7 family putative phage head morphogenesis protein</fullName>
    </submittedName>
</protein>
<dbReference type="Proteomes" id="UP000554286">
    <property type="component" value="Unassembled WGS sequence"/>
</dbReference>
<evidence type="ECO:0000259" key="1">
    <source>
        <dbReference type="Pfam" id="PF04233"/>
    </source>
</evidence>